<proteinExistence type="predicted"/>
<accession>A0A8H9J0B4</accession>
<reference evidence="2" key="1">
    <citation type="journal article" date="2014" name="Int. J. Syst. Evol. Microbiol.">
        <title>Complete genome sequence of Corynebacterium casei LMG S-19264T (=DSM 44701T), isolated from a smear-ripened cheese.</title>
        <authorList>
            <consortium name="US DOE Joint Genome Institute (JGI-PGF)"/>
            <person name="Walter F."/>
            <person name="Albersmeier A."/>
            <person name="Kalinowski J."/>
            <person name="Ruckert C."/>
        </authorList>
    </citation>
    <scope>NUCLEOTIDE SEQUENCE</scope>
    <source>
        <strain evidence="2">CGMCC 4.7679</strain>
    </source>
</reference>
<gene>
    <name evidence="2" type="ORF">GCM10017566_58960</name>
</gene>
<dbReference type="Proteomes" id="UP000658656">
    <property type="component" value="Unassembled WGS sequence"/>
</dbReference>
<evidence type="ECO:0000313" key="2">
    <source>
        <dbReference type="EMBL" id="GHF76873.1"/>
    </source>
</evidence>
<feature type="transmembrane region" description="Helical" evidence="1">
    <location>
        <begin position="42"/>
        <end position="64"/>
    </location>
</feature>
<organism evidence="2 3">
    <name type="scientific">Amycolatopsis bartoniae</name>
    <dbReference type="NCBI Taxonomy" id="941986"/>
    <lineage>
        <taxon>Bacteria</taxon>
        <taxon>Bacillati</taxon>
        <taxon>Actinomycetota</taxon>
        <taxon>Actinomycetes</taxon>
        <taxon>Pseudonocardiales</taxon>
        <taxon>Pseudonocardiaceae</taxon>
        <taxon>Amycolatopsis</taxon>
    </lineage>
</organism>
<keyword evidence="3" id="KW-1185">Reference proteome</keyword>
<dbReference type="AlphaFoldDB" id="A0A8H9J0B4"/>
<dbReference type="EMBL" id="BNAV01000011">
    <property type="protein sequence ID" value="GHF76873.1"/>
    <property type="molecule type" value="Genomic_DNA"/>
</dbReference>
<keyword evidence="1" id="KW-1133">Transmembrane helix</keyword>
<protein>
    <recommendedName>
        <fullName evidence="4">PH domain-containing protein</fullName>
    </recommendedName>
</protein>
<name>A0A8H9J0B4_9PSEU</name>
<evidence type="ECO:0000313" key="3">
    <source>
        <dbReference type="Proteomes" id="UP000658656"/>
    </source>
</evidence>
<keyword evidence="1" id="KW-0472">Membrane</keyword>
<evidence type="ECO:0008006" key="4">
    <source>
        <dbReference type="Google" id="ProtNLM"/>
    </source>
</evidence>
<reference evidence="2" key="2">
    <citation type="submission" date="2020-09" db="EMBL/GenBank/DDBJ databases">
        <authorList>
            <person name="Sun Q."/>
            <person name="Zhou Y."/>
        </authorList>
    </citation>
    <scope>NUCLEOTIDE SEQUENCE</scope>
    <source>
        <strain evidence="2">CGMCC 4.7679</strain>
    </source>
</reference>
<comment type="caution">
    <text evidence="2">The sequence shown here is derived from an EMBL/GenBank/DDBJ whole genome shotgun (WGS) entry which is preliminary data.</text>
</comment>
<feature type="transmembrane region" description="Helical" evidence="1">
    <location>
        <begin position="15"/>
        <end position="36"/>
    </location>
</feature>
<sequence length="156" mass="17674">MLWTGKSGPRPRRRWLLYVLVPLAYYGMQLLISVILDQDPGYLVRITINAGICLVGFILLLPLFGRRQLSTGRYTVTDRRIVVEGRISGFPVRRSENLAELRTPELRDGSVAFGDRKSGKLAGHRPNGRVIASLVLYRIPEPEHVLEIIREAQARL</sequence>
<keyword evidence="1" id="KW-0812">Transmembrane</keyword>
<evidence type="ECO:0000256" key="1">
    <source>
        <dbReference type="SAM" id="Phobius"/>
    </source>
</evidence>